<evidence type="ECO:0000313" key="2">
    <source>
        <dbReference type="EMBL" id="CAA9455870.1"/>
    </source>
</evidence>
<accession>A0A6J4QUV7</accession>
<dbReference type="EMBL" id="CADCUW010000683">
    <property type="protein sequence ID" value="CAA9455870.1"/>
    <property type="molecule type" value="Genomic_DNA"/>
</dbReference>
<sequence length="69" mass="7614">DRPAPEEPQEEEDPGRAQAQALQEALEDRAAVRVAFELPAAGGPLRAAGRELPRLRPPRVRRHPAQVFV</sequence>
<proteinExistence type="predicted"/>
<protein>
    <submittedName>
        <fullName evidence="2">Mobile element protein</fullName>
    </submittedName>
</protein>
<feature type="region of interest" description="Disordered" evidence="1">
    <location>
        <begin position="1"/>
        <end position="22"/>
    </location>
</feature>
<dbReference type="AlphaFoldDB" id="A0A6J4QUV7"/>
<feature type="non-terminal residue" evidence="2">
    <location>
        <position position="69"/>
    </location>
</feature>
<gene>
    <name evidence="2" type="ORF">AVDCRST_MAG01-01-5183</name>
</gene>
<name>A0A6J4QUV7_9ACTN</name>
<feature type="non-terminal residue" evidence="2">
    <location>
        <position position="1"/>
    </location>
</feature>
<reference evidence="2" key="1">
    <citation type="submission" date="2020-02" db="EMBL/GenBank/DDBJ databases">
        <authorList>
            <person name="Meier V. D."/>
        </authorList>
    </citation>
    <scope>NUCLEOTIDE SEQUENCE</scope>
    <source>
        <strain evidence="2">AVDCRST_MAG01</strain>
    </source>
</reference>
<organism evidence="2">
    <name type="scientific">uncultured Rubrobacteraceae bacterium</name>
    <dbReference type="NCBI Taxonomy" id="349277"/>
    <lineage>
        <taxon>Bacteria</taxon>
        <taxon>Bacillati</taxon>
        <taxon>Actinomycetota</taxon>
        <taxon>Rubrobacteria</taxon>
        <taxon>Rubrobacterales</taxon>
        <taxon>Rubrobacteraceae</taxon>
        <taxon>environmental samples</taxon>
    </lineage>
</organism>
<evidence type="ECO:0000256" key="1">
    <source>
        <dbReference type="SAM" id="MobiDB-lite"/>
    </source>
</evidence>